<feature type="compositionally biased region" description="Low complexity" evidence="1">
    <location>
        <begin position="109"/>
        <end position="125"/>
    </location>
</feature>
<protein>
    <recommendedName>
        <fullName evidence="5">Lipoprotein</fullName>
    </recommendedName>
</protein>
<keyword evidence="4" id="KW-1185">Reference proteome</keyword>
<keyword evidence="2" id="KW-0732">Signal</keyword>
<evidence type="ECO:0000256" key="2">
    <source>
        <dbReference type="SAM" id="SignalP"/>
    </source>
</evidence>
<feature type="region of interest" description="Disordered" evidence="1">
    <location>
        <begin position="28"/>
        <end position="173"/>
    </location>
</feature>
<organism evidence="3 4">
    <name type="scientific">Streptomyces gilvifuscus</name>
    <dbReference type="NCBI Taxonomy" id="1550617"/>
    <lineage>
        <taxon>Bacteria</taxon>
        <taxon>Bacillati</taxon>
        <taxon>Actinomycetota</taxon>
        <taxon>Actinomycetes</taxon>
        <taxon>Kitasatosporales</taxon>
        <taxon>Streptomycetaceae</taxon>
        <taxon>Streptomyces</taxon>
    </lineage>
</organism>
<evidence type="ECO:0008006" key="5">
    <source>
        <dbReference type="Google" id="ProtNLM"/>
    </source>
</evidence>
<accession>A0ABT5G8W3</accession>
<feature type="chain" id="PRO_5047491462" description="Lipoprotein" evidence="2">
    <location>
        <begin position="21"/>
        <end position="173"/>
    </location>
</feature>
<dbReference type="EMBL" id="JAQOSK010000030">
    <property type="protein sequence ID" value="MDC2961126.1"/>
    <property type="molecule type" value="Genomic_DNA"/>
</dbReference>
<evidence type="ECO:0000256" key="1">
    <source>
        <dbReference type="SAM" id="MobiDB-lite"/>
    </source>
</evidence>
<reference evidence="3 4" key="1">
    <citation type="journal article" date="2015" name="Int. J. Syst. Evol. Microbiol.">
        <title>Streptomyces gilvifuscus sp. nov., an actinomycete that produces antibacterial compounds isolated from soil.</title>
        <authorList>
            <person name="Nguyen T.M."/>
            <person name="Kim J."/>
        </authorList>
    </citation>
    <scope>NUCLEOTIDE SEQUENCE [LARGE SCALE GENOMIC DNA]</scope>
    <source>
        <strain evidence="3 4">T113</strain>
    </source>
</reference>
<dbReference type="RefSeq" id="WP_272179032.1">
    <property type="nucleotide sequence ID" value="NZ_JAQOSK010000030.1"/>
</dbReference>
<dbReference type="Proteomes" id="UP001221328">
    <property type="component" value="Unassembled WGS sequence"/>
</dbReference>
<proteinExistence type="predicted"/>
<evidence type="ECO:0000313" key="3">
    <source>
        <dbReference type="EMBL" id="MDC2961126.1"/>
    </source>
</evidence>
<feature type="signal peptide" evidence="2">
    <location>
        <begin position="1"/>
        <end position="20"/>
    </location>
</feature>
<gene>
    <name evidence="3" type="ORF">PO587_42560</name>
</gene>
<evidence type="ECO:0000313" key="4">
    <source>
        <dbReference type="Proteomes" id="UP001221328"/>
    </source>
</evidence>
<name>A0ABT5G8W3_9ACTN</name>
<comment type="caution">
    <text evidence="3">The sequence shown here is derived from an EMBL/GenBank/DDBJ whole genome shotgun (WGS) entry which is preliminary data.</text>
</comment>
<sequence length="173" mass="16487">MRPMYVPVRLAATVMAVATAAGCMSVGEDAGGDGARPSHSAGRHGGEAPDGGTAISGGGWLGAAADGKHPGKKGKGKDGGKSASPSASPSAGASASAPARGGAGNTDQPGAPTPTRATPTPTHTDPQPPTPTEQPTSSAPEPPPSAEPSSSAHPDAGPQLAQREPAPTAGSPV</sequence>
<feature type="compositionally biased region" description="Low complexity" evidence="1">
    <location>
        <begin position="81"/>
        <end position="100"/>
    </location>
</feature>
<feature type="compositionally biased region" description="Low complexity" evidence="1">
    <location>
        <begin position="147"/>
        <end position="156"/>
    </location>
</feature>
<dbReference type="PROSITE" id="PS51257">
    <property type="entry name" value="PROKAR_LIPOPROTEIN"/>
    <property type="match status" value="1"/>
</dbReference>